<evidence type="ECO:0000313" key="3">
    <source>
        <dbReference type="Proteomes" id="UP000280834"/>
    </source>
</evidence>
<feature type="compositionally biased region" description="Polar residues" evidence="1">
    <location>
        <begin position="33"/>
        <end position="45"/>
    </location>
</feature>
<dbReference type="AlphaFoldDB" id="A0A0R3QTX9"/>
<dbReference type="EMBL" id="UZAG01016824">
    <property type="protein sequence ID" value="VDO31074.1"/>
    <property type="molecule type" value="Genomic_DNA"/>
</dbReference>
<evidence type="ECO:0000313" key="2">
    <source>
        <dbReference type="EMBL" id="VDO31074.1"/>
    </source>
</evidence>
<proteinExistence type="predicted"/>
<dbReference type="WBParaSite" id="BTMF_0001118101-mRNA-1">
    <property type="protein sequence ID" value="BTMF_0001118101-mRNA-1"/>
    <property type="gene ID" value="BTMF_0001118101"/>
</dbReference>
<organism evidence="4">
    <name type="scientific">Brugia timori</name>
    <dbReference type="NCBI Taxonomy" id="42155"/>
    <lineage>
        <taxon>Eukaryota</taxon>
        <taxon>Metazoa</taxon>
        <taxon>Ecdysozoa</taxon>
        <taxon>Nematoda</taxon>
        <taxon>Chromadorea</taxon>
        <taxon>Rhabditida</taxon>
        <taxon>Spirurina</taxon>
        <taxon>Spiruromorpha</taxon>
        <taxon>Filarioidea</taxon>
        <taxon>Onchocercidae</taxon>
        <taxon>Brugia</taxon>
    </lineage>
</organism>
<protein>
    <submittedName>
        <fullName evidence="4">Cation transporter</fullName>
    </submittedName>
</protein>
<gene>
    <name evidence="2" type="ORF">BTMF_LOCUS9217</name>
</gene>
<keyword evidence="3" id="KW-1185">Reference proteome</keyword>
<reference evidence="2 3" key="2">
    <citation type="submission" date="2018-11" db="EMBL/GenBank/DDBJ databases">
        <authorList>
            <consortium name="Pathogen Informatics"/>
        </authorList>
    </citation>
    <scope>NUCLEOTIDE SEQUENCE [LARGE SCALE GENOMIC DNA]</scope>
</reference>
<dbReference type="Proteomes" id="UP000280834">
    <property type="component" value="Unassembled WGS sequence"/>
</dbReference>
<dbReference type="STRING" id="42155.A0A0R3QTX9"/>
<accession>A0A0R3QTX9</accession>
<evidence type="ECO:0000256" key="1">
    <source>
        <dbReference type="SAM" id="MobiDB-lite"/>
    </source>
</evidence>
<feature type="region of interest" description="Disordered" evidence="1">
    <location>
        <begin position="30"/>
        <end position="49"/>
    </location>
</feature>
<reference evidence="4" key="1">
    <citation type="submission" date="2017-02" db="UniProtKB">
        <authorList>
            <consortium name="WormBaseParasite"/>
        </authorList>
    </citation>
    <scope>IDENTIFICATION</scope>
</reference>
<name>A0A0R3QTX9_9BILA</name>
<sequence length="97" mass="10359">MASFGCAQPGHLRSLRSCLSTTLRDSCDFSPRTGDSMQAQQSDNPSSEHHCEHIAAGCEGIVHTVAVHYAHAQADDVTTKVASIEGANGVTHYYLSQ</sequence>
<evidence type="ECO:0000313" key="4">
    <source>
        <dbReference type="WBParaSite" id="BTMF_0001118101-mRNA-1"/>
    </source>
</evidence>